<feature type="compositionally biased region" description="Pro residues" evidence="1">
    <location>
        <begin position="50"/>
        <end position="61"/>
    </location>
</feature>
<dbReference type="AlphaFoldDB" id="A0A9X8UK83"/>
<evidence type="ECO:0000313" key="4">
    <source>
        <dbReference type="Proteomes" id="UP000294682"/>
    </source>
</evidence>
<evidence type="ECO:0000256" key="1">
    <source>
        <dbReference type="SAM" id="MobiDB-lite"/>
    </source>
</evidence>
<keyword evidence="4" id="KW-1185">Reference proteome</keyword>
<accession>A0A9X8UK83</accession>
<reference evidence="3 4" key="1">
    <citation type="submission" date="2019-03" db="EMBL/GenBank/DDBJ databases">
        <title>Genomic Encyclopedia of Type Strains, Phase IV (KMG-IV): sequencing the most valuable type-strain genomes for metagenomic binning, comparative biology and taxonomic classification.</title>
        <authorList>
            <person name="Goeker M."/>
        </authorList>
    </citation>
    <scope>NUCLEOTIDE SEQUENCE [LARGE SCALE GENOMIC DNA]</scope>
    <source>
        <strain evidence="3 4">DSM 100433</strain>
    </source>
</reference>
<protein>
    <submittedName>
        <fullName evidence="3">Uncharacterized protein DUF4397</fullName>
    </submittedName>
</protein>
<feature type="compositionally biased region" description="Pro residues" evidence="1">
    <location>
        <begin position="69"/>
        <end position="80"/>
    </location>
</feature>
<comment type="caution">
    <text evidence="3">The sequence shown here is derived from an EMBL/GenBank/DDBJ whole genome shotgun (WGS) entry which is preliminary data.</text>
</comment>
<feature type="compositionally biased region" description="Pro residues" evidence="1">
    <location>
        <begin position="31"/>
        <end position="42"/>
    </location>
</feature>
<sequence>MNRNNRSSSSQPAARDVPTTPVAPEGGRPVAPGPDVPVPPIAPEGGRPVAPGPDIPVPPIAPEGGRPVAPGPDIPVPPIAPEGGRPVAPGPIMPPAQGYCRVRFLHAAVGYAPLNVVVGGRMMANNLAFGELTGYRNVPDGFRTVVVRSGNGLLLRKNFPFKSGETITLAIVNAPSGIELAQINDIPCQNVSRSLSCLRVVNLIYDSQALDMNLYDGRTVFSDVRFKEATPFKTIRPGLYFFYITPTPLEADIETVEDISSDFPRPDVLVSFAADIGERSTYTVYLLGSVSPDSILKVLLVEDPR</sequence>
<feature type="compositionally biased region" description="Polar residues" evidence="1">
    <location>
        <begin position="1"/>
        <end position="12"/>
    </location>
</feature>
<gene>
    <name evidence="3" type="ORF">EDD78_10253</name>
</gene>
<dbReference type="InterPro" id="IPR025510">
    <property type="entry name" value="DUF4397"/>
</dbReference>
<dbReference type="Pfam" id="PF14344">
    <property type="entry name" value="DUF4397"/>
    <property type="match status" value="1"/>
</dbReference>
<name>A0A9X8UK83_9FIRM</name>
<proteinExistence type="predicted"/>
<feature type="region of interest" description="Disordered" evidence="1">
    <location>
        <begin position="1"/>
        <end position="89"/>
    </location>
</feature>
<dbReference type="RefSeq" id="WP_286170728.1">
    <property type="nucleotide sequence ID" value="NZ_SLUK01000002.1"/>
</dbReference>
<evidence type="ECO:0000259" key="2">
    <source>
        <dbReference type="Pfam" id="PF14344"/>
    </source>
</evidence>
<feature type="domain" description="DUF4397" evidence="2">
    <location>
        <begin position="102"/>
        <end position="212"/>
    </location>
</feature>
<evidence type="ECO:0000313" key="3">
    <source>
        <dbReference type="EMBL" id="TCL44438.1"/>
    </source>
</evidence>
<dbReference type="Proteomes" id="UP000294682">
    <property type="component" value="Unassembled WGS sequence"/>
</dbReference>
<dbReference type="EMBL" id="SLUK01000002">
    <property type="protein sequence ID" value="TCL44438.1"/>
    <property type="molecule type" value="Genomic_DNA"/>
</dbReference>
<organism evidence="3 4">
    <name type="scientific">Harryflintia acetispora</name>
    <dbReference type="NCBI Taxonomy" id="1849041"/>
    <lineage>
        <taxon>Bacteria</taxon>
        <taxon>Bacillati</taxon>
        <taxon>Bacillota</taxon>
        <taxon>Clostridia</taxon>
        <taxon>Eubacteriales</taxon>
        <taxon>Oscillospiraceae</taxon>
        <taxon>Harryflintia</taxon>
    </lineage>
</organism>